<protein>
    <submittedName>
        <fullName evidence="1">Uncharacterized protein</fullName>
    </submittedName>
</protein>
<name>A0A382AH28_9ZZZZ</name>
<organism evidence="1">
    <name type="scientific">marine metagenome</name>
    <dbReference type="NCBI Taxonomy" id="408172"/>
    <lineage>
        <taxon>unclassified sequences</taxon>
        <taxon>metagenomes</taxon>
        <taxon>ecological metagenomes</taxon>
    </lineage>
</organism>
<dbReference type="AlphaFoldDB" id="A0A382AH28"/>
<proteinExistence type="predicted"/>
<sequence>MQQFHEDLIIVATRNYSTKSSGFMTIKPLYVVDEALKT</sequence>
<feature type="non-terminal residue" evidence="1">
    <location>
        <position position="1"/>
    </location>
</feature>
<reference evidence="1" key="1">
    <citation type="submission" date="2018-05" db="EMBL/GenBank/DDBJ databases">
        <authorList>
            <person name="Lanie J.A."/>
            <person name="Ng W.-L."/>
            <person name="Kazmierczak K.M."/>
            <person name="Andrzejewski T.M."/>
            <person name="Davidsen T.M."/>
            <person name="Wayne K.J."/>
            <person name="Tettelin H."/>
            <person name="Glass J.I."/>
            <person name="Rusch D."/>
            <person name="Podicherti R."/>
            <person name="Tsui H.-C.T."/>
            <person name="Winkler M.E."/>
        </authorList>
    </citation>
    <scope>NUCLEOTIDE SEQUENCE</scope>
</reference>
<gene>
    <name evidence="1" type="ORF">METZ01_LOCUS153672</name>
</gene>
<evidence type="ECO:0000313" key="1">
    <source>
        <dbReference type="EMBL" id="SVB00818.1"/>
    </source>
</evidence>
<accession>A0A382AH28</accession>
<feature type="non-terminal residue" evidence="1">
    <location>
        <position position="38"/>
    </location>
</feature>
<dbReference type="EMBL" id="UINC01025366">
    <property type="protein sequence ID" value="SVB00818.1"/>
    <property type="molecule type" value="Genomic_DNA"/>
</dbReference>